<sequence length="99" mass="11477">MSAEERYWSTSREAPSSEAEWGTDCGLFALAIKTEFLLEKDPSEARSYQANTWMASMRTYYEQCLEVERIERAFPPAPRHRPGKNETPAFEIGVFEHVR</sequence>
<protein>
    <submittedName>
        <fullName evidence="1">Uncharacterized protein</fullName>
    </submittedName>
</protein>
<feature type="non-terminal residue" evidence="1">
    <location>
        <position position="99"/>
    </location>
</feature>
<comment type="caution">
    <text evidence="1">The sequence shown here is derived from an EMBL/GenBank/DDBJ whole genome shotgun (WGS) entry which is preliminary data.</text>
</comment>
<keyword evidence="2" id="KW-1185">Reference proteome</keyword>
<evidence type="ECO:0000313" key="1">
    <source>
        <dbReference type="EMBL" id="GAU89367.1"/>
    </source>
</evidence>
<name>A0A1D1UQ19_RAMVA</name>
<gene>
    <name evidence="1" type="primary">RvY_01924-1</name>
    <name evidence="1" type="synonym">RvY_01924.1</name>
    <name evidence="1" type="ORF">RvY_01924</name>
</gene>
<dbReference type="Proteomes" id="UP000186922">
    <property type="component" value="Unassembled WGS sequence"/>
</dbReference>
<dbReference type="EMBL" id="BDGG01000001">
    <property type="protein sequence ID" value="GAU89367.1"/>
    <property type="molecule type" value="Genomic_DNA"/>
</dbReference>
<reference evidence="1 2" key="1">
    <citation type="journal article" date="2016" name="Nat. Commun.">
        <title>Extremotolerant tardigrade genome and improved radiotolerance of human cultured cells by tardigrade-unique protein.</title>
        <authorList>
            <person name="Hashimoto T."/>
            <person name="Horikawa D.D."/>
            <person name="Saito Y."/>
            <person name="Kuwahara H."/>
            <person name="Kozuka-Hata H."/>
            <person name="Shin-I T."/>
            <person name="Minakuchi Y."/>
            <person name="Ohishi K."/>
            <person name="Motoyama A."/>
            <person name="Aizu T."/>
            <person name="Enomoto A."/>
            <person name="Kondo K."/>
            <person name="Tanaka S."/>
            <person name="Hara Y."/>
            <person name="Koshikawa S."/>
            <person name="Sagara H."/>
            <person name="Miura T."/>
            <person name="Yokobori S."/>
            <person name="Miyagawa K."/>
            <person name="Suzuki Y."/>
            <person name="Kubo T."/>
            <person name="Oyama M."/>
            <person name="Kohara Y."/>
            <person name="Fujiyama A."/>
            <person name="Arakawa K."/>
            <person name="Katayama T."/>
            <person name="Toyoda A."/>
            <person name="Kunieda T."/>
        </authorList>
    </citation>
    <scope>NUCLEOTIDE SEQUENCE [LARGE SCALE GENOMIC DNA]</scope>
    <source>
        <strain evidence="1 2">YOKOZUNA-1</strain>
    </source>
</reference>
<organism evidence="1 2">
    <name type="scientific">Ramazzottius varieornatus</name>
    <name type="common">Water bear</name>
    <name type="synonym">Tardigrade</name>
    <dbReference type="NCBI Taxonomy" id="947166"/>
    <lineage>
        <taxon>Eukaryota</taxon>
        <taxon>Metazoa</taxon>
        <taxon>Ecdysozoa</taxon>
        <taxon>Tardigrada</taxon>
        <taxon>Eutardigrada</taxon>
        <taxon>Parachela</taxon>
        <taxon>Hypsibioidea</taxon>
        <taxon>Ramazzottiidae</taxon>
        <taxon>Ramazzottius</taxon>
    </lineage>
</organism>
<evidence type="ECO:0000313" key="2">
    <source>
        <dbReference type="Proteomes" id="UP000186922"/>
    </source>
</evidence>
<dbReference type="AlphaFoldDB" id="A0A1D1UQ19"/>
<accession>A0A1D1UQ19</accession>
<proteinExistence type="predicted"/>